<sequence length="90" mass="9829">MRNLTRQFDMQAGPKMTGSIVVSAQIKIILRKTGNRDGPLIFHMRDGPPNETGPPGGTGPPERYTSGTGPPKTTGPPMEWLGRKKMLKRS</sequence>
<accession>A0A3B0X131</accession>
<evidence type="ECO:0000256" key="1">
    <source>
        <dbReference type="SAM" id="MobiDB-lite"/>
    </source>
</evidence>
<organism evidence="2">
    <name type="scientific">hydrothermal vent metagenome</name>
    <dbReference type="NCBI Taxonomy" id="652676"/>
    <lineage>
        <taxon>unclassified sequences</taxon>
        <taxon>metagenomes</taxon>
        <taxon>ecological metagenomes</taxon>
    </lineage>
</organism>
<name>A0A3B0X131_9ZZZZ</name>
<reference evidence="2" key="1">
    <citation type="submission" date="2018-06" db="EMBL/GenBank/DDBJ databases">
        <authorList>
            <person name="Zhirakovskaya E."/>
        </authorList>
    </citation>
    <scope>NUCLEOTIDE SEQUENCE</scope>
</reference>
<gene>
    <name evidence="2" type="ORF">MNBD_GAMMA05-1365</name>
</gene>
<proteinExistence type="predicted"/>
<feature type="compositionally biased region" description="Low complexity" evidence="1">
    <location>
        <begin position="60"/>
        <end position="77"/>
    </location>
</feature>
<dbReference type="EMBL" id="UOFE01000002">
    <property type="protein sequence ID" value="VAW50336.1"/>
    <property type="molecule type" value="Genomic_DNA"/>
</dbReference>
<feature type="region of interest" description="Disordered" evidence="1">
    <location>
        <begin position="37"/>
        <end position="90"/>
    </location>
</feature>
<evidence type="ECO:0000313" key="2">
    <source>
        <dbReference type="EMBL" id="VAW50336.1"/>
    </source>
</evidence>
<dbReference type="AlphaFoldDB" id="A0A3B0X131"/>
<protein>
    <submittedName>
        <fullName evidence="2">Uncharacterized protein</fullName>
    </submittedName>
</protein>